<organism evidence="1 2">
    <name type="scientific">Sporosarcina psychrophila</name>
    <name type="common">Bacillus psychrophilus</name>
    <dbReference type="NCBI Taxonomy" id="1476"/>
    <lineage>
        <taxon>Bacteria</taxon>
        <taxon>Bacillati</taxon>
        <taxon>Bacillota</taxon>
        <taxon>Bacilli</taxon>
        <taxon>Bacillales</taxon>
        <taxon>Caryophanaceae</taxon>
        <taxon>Sporosarcina</taxon>
    </lineage>
</organism>
<accession>A0A921G247</accession>
<dbReference type="Gene3D" id="3.40.50.720">
    <property type="entry name" value="NAD(P)-binding Rossmann-like Domain"/>
    <property type="match status" value="1"/>
</dbReference>
<dbReference type="AlphaFoldDB" id="A0A921G247"/>
<dbReference type="InterPro" id="IPR024033">
    <property type="entry name" value="OXTCase_su_AllG_h-dom"/>
</dbReference>
<proteinExistence type="predicted"/>
<reference evidence="1" key="2">
    <citation type="submission" date="2021-09" db="EMBL/GenBank/DDBJ databases">
        <authorList>
            <person name="Gilroy R."/>
        </authorList>
    </citation>
    <scope>NUCLEOTIDE SEQUENCE</scope>
    <source>
        <strain evidence="1">CHK171-7178</strain>
    </source>
</reference>
<dbReference type="Pfam" id="PF06545">
    <property type="entry name" value="AllG"/>
    <property type="match status" value="1"/>
</dbReference>
<gene>
    <name evidence="1" type="ORF">K8V56_17735</name>
</gene>
<protein>
    <submittedName>
        <fullName evidence="1">DUF1116 domain-containing protein</fullName>
    </submittedName>
</protein>
<dbReference type="Proteomes" id="UP000698173">
    <property type="component" value="Unassembled WGS sequence"/>
</dbReference>
<dbReference type="Gene3D" id="3.90.1700.10">
    <property type="entry name" value="v583 domain like"/>
    <property type="match status" value="1"/>
</dbReference>
<evidence type="ECO:0000313" key="1">
    <source>
        <dbReference type="EMBL" id="HJF33608.1"/>
    </source>
</evidence>
<reference evidence="1" key="1">
    <citation type="journal article" date="2021" name="PeerJ">
        <title>Extensive microbial diversity within the chicken gut microbiome revealed by metagenomics and culture.</title>
        <authorList>
            <person name="Gilroy R."/>
            <person name="Ravi A."/>
            <person name="Getino M."/>
            <person name="Pursley I."/>
            <person name="Horton D.L."/>
            <person name="Alikhan N.F."/>
            <person name="Baker D."/>
            <person name="Gharbi K."/>
            <person name="Hall N."/>
            <person name="Watson M."/>
            <person name="Adriaenssens E.M."/>
            <person name="Foster-Nyarko E."/>
            <person name="Jarju S."/>
            <person name="Secka A."/>
            <person name="Antonio M."/>
            <person name="Oren A."/>
            <person name="Chaudhuri R.R."/>
            <person name="La Ragione R."/>
            <person name="Hildebrand F."/>
            <person name="Pallen M.J."/>
        </authorList>
    </citation>
    <scope>NUCLEOTIDE SEQUENCE</scope>
    <source>
        <strain evidence="1">CHK171-7178</strain>
    </source>
</reference>
<evidence type="ECO:0000313" key="2">
    <source>
        <dbReference type="Proteomes" id="UP000698173"/>
    </source>
</evidence>
<sequence length="477" mass="52333">MEQNLTILNQELRVINIGTSKFKEDLDLQNVEAVQYDWRPPAGGNVQLINALDLLQGSEEIEVANQKTIKIIKEAHPFLVDIDQAINVIPGMHKKLILHSGPPIEWKNMAGPVRGAIVGALLYEGLAANHEEAEQLAASGEIEFSPAHHYDAVGPMAGIISPSMPVHIIENRTHGNRAFCTVNEGLGKVLRFGANSKEVIQRLKWIEEIFAPGLKKALAFTNGIDIKAIISQALHMGDECHNRNKAATSLFYREICDYFLQTDLSKEEVREVARFIQENEHYFLNLSMPACKSSLDAAHGIKNSTIVTAMARNGVEFGIRVSGLDKNQWFTAPANFIKGMFFPGYSEEDAAPDLGDSTITETMGIGGFAMGASPAIVQFVGGEVQDAIAYSEQMYEITTGENSNYSIPTLNFRGGAYGIDIRKVVETNILPVINTGMAHKEAGIGQIGAGIVHPPFECFEKALSNFLDRYNEEEGDE</sequence>
<name>A0A921G247_SPOPS</name>
<dbReference type="Gene3D" id="1.10.10.660">
    <property type="entry name" value="conserved protein of unknown function from Enterococcus faecalis V583"/>
    <property type="match status" value="1"/>
</dbReference>
<dbReference type="EMBL" id="DYWT01000270">
    <property type="protein sequence ID" value="HJF33608.1"/>
    <property type="molecule type" value="Genomic_DNA"/>
</dbReference>
<dbReference type="InterPro" id="IPR009499">
    <property type="entry name" value="AllG-like"/>
</dbReference>
<dbReference type="Gene3D" id="3.90.1710.10">
    <property type="entry name" value="Enterococcus faecalis V583 domain"/>
    <property type="match status" value="1"/>
</dbReference>
<comment type="caution">
    <text evidence="1">The sequence shown here is derived from an EMBL/GenBank/DDBJ whole genome shotgun (WGS) entry which is preliminary data.</text>
</comment>